<keyword evidence="5" id="KW-1185">Reference proteome</keyword>
<dbReference type="PANTHER" id="PTHR11461">
    <property type="entry name" value="SERINE PROTEASE INHIBITOR, SERPIN"/>
    <property type="match status" value="1"/>
</dbReference>
<comment type="caution">
    <text evidence="4">The sequence shown here is derived from an EMBL/GenBank/DDBJ whole genome shotgun (WGS) entry which is preliminary data.</text>
</comment>
<proteinExistence type="inferred from homology"/>
<dbReference type="InterPro" id="IPR036186">
    <property type="entry name" value="Serpin_sf"/>
</dbReference>
<dbReference type="Pfam" id="PF00079">
    <property type="entry name" value="Serpin"/>
    <property type="match status" value="1"/>
</dbReference>
<dbReference type="GO" id="GO:0004867">
    <property type="term" value="F:serine-type endopeptidase inhibitor activity"/>
    <property type="evidence" value="ECO:0007669"/>
    <property type="project" value="InterPro"/>
</dbReference>
<dbReference type="GO" id="GO:0005615">
    <property type="term" value="C:extracellular space"/>
    <property type="evidence" value="ECO:0007669"/>
    <property type="project" value="InterPro"/>
</dbReference>
<dbReference type="EMBL" id="CAJNOC010000156">
    <property type="protein sequence ID" value="CAF0720451.1"/>
    <property type="molecule type" value="Genomic_DNA"/>
</dbReference>
<evidence type="ECO:0000256" key="2">
    <source>
        <dbReference type="RuleBase" id="RU000411"/>
    </source>
</evidence>
<dbReference type="InterPro" id="IPR000215">
    <property type="entry name" value="Serpin_fam"/>
</dbReference>
<dbReference type="AlphaFoldDB" id="A0A813MEJ9"/>
<dbReference type="Gene3D" id="2.30.39.10">
    <property type="entry name" value="Alpha-1-antitrypsin, domain 1"/>
    <property type="match status" value="1"/>
</dbReference>
<reference evidence="4" key="1">
    <citation type="submission" date="2021-02" db="EMBL/GenBank/DDBJ databases">
        <authorList>
            <person name="Nowell W R."/>
        </authorList>
    </citation>
    <scope>NUCLEOTIDE SEQUENCE</scope>
    <source>
        <strain evidence="4">Ploen Becks lab</strain>
    </source>
</reference>
<evidence type="ECO:0000313" key="4">
    <source>
        <dbReference type="EMBL" id="CAF0720451.1"/>
    </source>
</evidence>
<feature type="domain" description="Serpin" evidence="3">
    <location>
        <begin position="13"/>
        <end position="390"/>
    </location>
</feature>
<name>A0A813MEJ9_9BILA</name>
<dbReference type="SUPFAM" id="SSF56574">
    <property type="entry name" value="Serpins"/>
    <property type="match status" value="1"/>
</dbReference>
<dbReference type="OrthoDB" id="671595at2759"/>
<evidence type="ECO:0000256" key="1">
    <source>
        <dbReference type="ARBA" id="ARBA00009500"/>
    </source>
</evidence>
<evidence type="ECO:0000259" key="3">
    <source>
        <dbReference type="SMART" id="SM00093"/>
    </source>
</evidence>
<dbReference type="Gene3D" id="3.30.497.10">
    <property type="entry name" value="Antithrombin, subunit I, domain 2"/>
    <property type="match status" value="1"/>
</dbReference>
<accession>A0A813MEJ9</accession>
<protein>
    <recommendedName>
        <fullName evidence="3">Serpin domain-containing protein</fullName>
    </recommendedName>
</protein>
<dbReference type="InterPro" id="IPR042185">
    <property type="entry name" value="Serpin_sf_2"/>
</dbReference>
<comment type="similarity">
    <text evidence="1 2">Belongs to the serpin family.</text>
</comment>
<dbReference type="InterPro" id="IPR023796">
    <property type="entry name" value="Serpin_dom"/>
</dbReference>
<dbReference type="PANTHER" id="PTHR11461:SF211">
    <property type="entry name" value="GH10112P-RELATED"/>
    <property type="match status" value="1"/>
</dbReference>
<gene>
    <name evidence="4" type="ORF">OXX778_LOCUS2111</name>
</gene>
<organism evidence="4 5">
    <name type="scientific">Brachionus calyciflorus</name>
    <dbReference type="NCBI Taxonomy" id="104777"/>
    <lineage>
        <taxon>Eukaryota</taxon>
        <taxon>Metazoa</taxon>
        <taxon>Spiralia</taxon>
        <taxon>Gnathifera</taxon>
        <taxon>Rotifera</taxon>
        <taxon>Eurotatoria</taxon>
        <taxon>Monogononta</taxon>
        <taxon>Pseudotrocha</taxon>
        <taxon>Ploima</taxon>
        <taxon>Brachionidae</taxon>
        <taxon>Brachionus</taxon>
    </lineage>
</organism>
<evidence type="ECO:0000313" key="5">
    <source>
        <dbReference type="Proteomes" id="UP000663879"/>
    </source>
</evidence>
<dbReference type="SMART" id="SM00093">
    <property type="entry name" value="SERPIN"/>
    <property type="match status" value="1"/>
</dbReference>
<dbReference type="PROSITE" id="PS00284">
    <property type="entry name" value="SERPIN"/>
    <property type="match status" value="1"/>
</dbReference>
<dbReference type="InterPro" id="IPR042178">
    <property type="entry name" value="Serpin_sf_1"/>
</dbReference>
<sequence length="407" mass="46763">MEIITQGLNQFGFELLRKEYAQNKVGENTVLSNISVFIALLMAMAGSKGETRNEILKSLKIEKYLVQDKLADEEIFLNLHETVHTLIKTVSSNESTNQVILANKMIVNKLKIKTFFDDILKSIYESSVDSVESNETFELIVRNTNKWISDLTNGKITNILDESFKSVSLTLINAIYFNCEWAYEFNREKTQKKDFHVSKTQINQVELMELTNKKFLYHFSESLNSHLLSLPYKNEKYYFNIIFPSNEQDFLLFEDQNSLINKIDYSALKNDFKNQVIESINLIMPKFTIKKKINLNQVLKGLGINLAFDSKKADFNGITDESNLYVQEVLQYSYVEVNEKGTEAAAATVVKIVKRSLSPIIHLNLNRPFVYFISEKSSNGILFLGVFKGGFEAANENRFSKIDKTEL</sequence>
<dbReference type="InterPro" id="IPR023795">
    <property type="entry name" value="Serpin_CS"/>
</dbReference>
<dbReference type="Proteomes" id="UP000663879">
    <property type="component" value="Unassembled WGS sequence"/>
</dbReference>
<dbReference type="CDD" id="cd00172">
    <property type="entry name" value="serpin"/>
    <property type="match status" value="1"/>
</dbReference>